<feature type="compositionally biased region" description="Low complexity" evidence="1">
    <location>
        <begin position="195"/>
        <end position="205"/>
    </location>
</feature>
<evidence type="ECO:0000256" key="2">
    <source>
        <dbReference type="SAM" id="Phobius"/>
    </source>
</evidence>
<feature type="compositionally biased region" description="Polar residues" evidence="1">
    <location>
        <begin position="82"/>
        <end position="99"/>
    </location>
</feature>
<feature type="transmembrane region" description="Helical" evidence="2">
    <location>
        <begin position="250"/>
        <end position="267"/>
    </location>
</feature>
<organism evidence="3 4">
    <name type="scientific">Sinocyclocheilus grahami</name>
    <name type="common">Dianchi golden-line fish</name>
    <name type="synonym">Barbus grahami</name>
    <dbReference type="NCBI Taxonomy" id="75366"/>
    <lineage>
        <taxon>Eukaryota</taxon>
        <taxon>Metazoa</taxon>
        <taxon>Chordata</taxon>
        <taxon>Craniata</taxon>
        <taxon>Vertebrata</taxon>
        <taxon>Euteleostomi</taxon>
        <taxon>Actinopterygii</taxon>
        <taxon>Neopterygii</taxon>
        <taxon>Teleostei</taxon>
        <taxon>Ostariophysi</taxon>
        <taxon>Cypriniformes</taxon>
        <taxon>Cyprinidae</taxon>
        <taxon>Cyprininae</taxon>
        <taxon>Sinocyclocheilus</taxon>
    </lineage>
</organism>
<keyword evidence="4" id="KW-1185">Reference proteome</keyword>
<dbReference type="Proteomes" id="UP000472262">
    <property type="component" value="Unassembled WGS sequence"/>
</dbReference>
<dbReference type="AlphaFoldDB" id="A0A672SIG2"/>
<accession>A0A672SIG2</accession>
<dbReference type="Pfam" id="PF17818">
    <property type="entry name" value="KCT2"/>
    <property type="match status" value="1"/>
</dbReference>
<evidence type="ECO:0000256" key="1">
    <source>
        <dbReference type="SAM" id="MobiDB-lite"/>
    </source>
</evidence>
<dbReference type="InParanoid" id="A0A672SIG2"/>
<feature type="compositionally biased region" description="Basic and acidic residues" evidence="1">
    <location>
        <begin position="137"/>
        <end position="162"/>
    </location>
</feature>
<feature type="compositionally biased region" description="Polar residues" evidence="1">
    <location>
        <begin position="164"/>
        <end position="176"/>
    </location>
</feature>
<feature type="compositionally biased region" description="Polar residues" evidence="1">
    <location>
        <begin position="17"/>
        <end position="33"/>
    </location>
</feature>
<proteinExistence type="predicted"/>
<keyword evidence="2" id="KW-1133">Transmembrane helix</keyword>
<dbReference type="OMA" id="ENAENSH"/>
<dbReference type="Ensembl" id="ENSSGRT00000108287.1">
    <property type="protein sequence ID" value="ENSSGRP00000101824.1"/>
    <property type="gene ID" value="ENSSGRG00000050646.1"/>
</dbReference>
<feature type="compositionally biased region" description="Basic and acidic residues" evidence="1">
    <location>
        <begin position="206"/>
        <end position="216"/>
    </location>
</feature>
<evidence type="ECO:0000313" key="3">
    <source>
        <dbReference type="Ensembl" id="ENSSGRP00000101824.1"/>
    </source>
</evidence>
<evidence type="ECO:0008006" key="5">
    <source>
        <dbReference type="Google" id="ProtNLM"/>
    </source>
</evidence>
<reference evidence="3" key="2">
    <citation type="submission" date="2025-09" db="UniProtKB">
        <authorList>
            <consortium name="Ensembl"/>
        </authorList>
    </citation>
    <scope>IDENTIFICATION</scope>
</reference>
<feature type="compositionally biased region" description="Basic and acidic residues" evidence="1">
    <location>
        <begin position="114"/>
        <end position="128"/>
    </location>
</feature>
<sequence length="319" mass="34785">LGEPPKPPDTDEDTAVLQITSANGPKSNDASTSKIDDPVSTVVETPNEEKTTTSVSNKVVKTPQIIKANPDSDNNAAKDGNKQTLPYPNTADNENTIPETVTKDTDVSNNEGTGEDKPPTLDLNKKDDDADGGENPTDDKTGQEEHKDGGDVPSGKKGEKPATADQNEVDNNSNPALSEEGGDEKDDKSVERMTTPENPTEFTETAEGKGAVEHAAGEPSDEQDTSNSKTGKNGDSKQNVQSENAENSHFFAYLVCAVILVAVLYIANHNKRKFRFHNQAHSVFRTWLQRQQYYRENKSYAFFLCVNIWALCKSSHIVM</sequence>
<evidence type="ECO:0000313" key="4">
    <source>
        <dbReference type="Proteomes" id="UP000472262"/>
    </source>
</evidence>
<protein>
    <recommendedName>
        <fullName evidence="5">Trans-golgi network protein 2</fullName>
    </recommendedName>
</protein>
<name>A0A672SIG2_SINGR</name>
<feature type="compositionally biased region" description="Low complexity" evidence="1">
    <location>
        <begin position="52"/>
        <end position="62"/>
    </location>
</feature>
<reference evidence="3" key="1">
    <citation type="submission" date="2025-08" db="UniProtKB">
        <authorList>
            <consortium name="Ensembl"/>
        </authorList>
    </citation>
    <scope>IDENTIFICATION</scope>
</reference>
<feature type="region of interest" description="Disordered" evidence="1">
    <location>
        <begin position="1"/>
        <end position="241"/>
    </location>
</feature>
<feature type="compositionally biased region" description="Polar residues" evidence="1">
    <location>
        <begin position="225"/>
        <end position="241"/>
    </location>
</feature>
<keyword evidence="2" id="KW-0812">Transmembrane</keyword>
<keyword evidence="2" id="KW-0472">Membrane</keyword>